<dbReference type="Pfam" id="PF01963">
    <property type="entry name" value="TraB_PrgY_gumN"/>
    <property type="match status" value="1"/>
</dbReference>
<dbReference type="Proteomes" id="UP000011645">
    <property type="component" value="Unassembled WGS sequence"/>
</dbReference>
<evidence type="ECO:0000256" key="1">
    <source>
        <dbReference type="SAM" id="Phobius"/>
    </source>
</evidence>
<dbReference type="InterPro" id="IPR002816">
    <property type="entry name" value="TraB/PrgY/GumN_fam"/>
</dbReference>
<dbReference type="HOGENOM" id="CLU_032780_1_0_2"/>
<dbReference type="AlphaFoldDB" id="D8J4R9"/>
<reference evidence="3 5" key="2">
    <citation type="journal article" date="2014" name="PLoS Genet.">
        <title>Phylogenetically driven sequencing of extremely halophilic archaea reveals strategies for static and dynamic osmo-response.</title>
        <authorList>
            <person name="Becker E.A."/>
            <person name="Seitzer P.M."/>
            <person name="Tritt A."/>
            <person name="Larsen D."/>
            <person name="Krusor M."/>
            <person name="Yao A.I."/>
            <person name="Wu D."/>
            <person name="Madern D."/>
            <person name="Eisen J.A."/>
            <person name="Darling A.E."/>
            <person name="Facciotti M.T."/>
        </authorList>
    </citation>
    <scope>NUCLEOTIDE SEQUENCE [LARGE SCALE GENOMIC DNA]</scope>
    <source>
        <strain evidence="3">B3</strain>
        <strain evidence="5">DSM 18796 / CECT 7217 / JCM 14584 / KCTC 4019 / B3</strain>
    </source>
</reference>
<gene>
    <name evidence="2" type="ordered locus">HacjB3_10765</name>
    <name evidence="3" type="ORF">C497_11902</name>
</gene>
<dbReference type="NCBIfam" id="TIGR00261">
    <property type="entry name" value="traB"/>
    <property type="match status" value="1"/>
</dbReference>
<feature type="transmembrane region" description="Helical" evidence="1">
    <location>
        <begin position="372"/>
        <end position="398"/>
    </location>
</feature>
<feature type="transmembrane region" description="Helical" evidence="1">
    <location>
        <begin position="279"/>
        <end position="299"/>
    </location>
</feature>
<dbReference type="InterPro" id="IPR046345">
    <property type="entry name" value="TraB_PrgY-like"/>
</dbReference>
<evidence type="ECO:0000313" key="4">
    <source>
        <dbReference type="Proteomes" id="UP000000390"/>
    </source>
</evidence>
<dbReference type="GeneID" id="9419963"/>
<dbReference type="RefSeq" id="WP_008416935.1">
    <property type="nucleotide sequence ID" value="NC_014297.1"/>
</dbReference>
<feature type="transmembrane region" description="Helical" evidence="1">
    <location>
        <begin position="311"/>
        <end position="330"/>
    </location>
</feature>
<organism evidence="2 4">
    <name type="scientific">Halalkalicoccus jeotgali (strain DSM 18796 / CECT 7217 / JCM 14584 / KCTC 4019 / B3)</name>
    <dbReference type="NCBI Taxonomy" id="795797"/>
    <lineage>
        <taxon>Archaea</taxon>
        <taxon>Methanobacteriati</taxon>
        <taxon>Methanobacteriota</taxon>
        <taxon>Stenosarchaea group</taxon>
        <taxon>Halobacteria</taxon>
        <taxon>Halobacteriales</taxon>
        <taxon>Halococcaceae</taxon>
        <taxon>Halalkalicoccus</taxon>
    </lineage>
</organism>
<keyword evidence="5" id="KW-1185">Reference proteome</keyword>
<proteinExistence type="predicted"/>
<evidence type="ECO:0000313" key="3">
    <source>
        <dbReference type="EMBL" id="ELY36055.1"/>
    </source>
</evidence>
<accession>D8J4R9</accession>
<dbReference type="STRING" id="795797.HacjB3_10765"/>
<dbReference type="CDD" id="cd14726">
    <property type="entry name" value="TraB_PrgY-like"/>
    <property type="match status" value="1"/>
</dbReference>
<dbReference type="EMBL" id="AOHV01000030">
    <property type="protein sequence ID" value="ELY36055.1"/>
    <property type="molecule type" value="Genomic_DNA"/>
</dbReference>
<dbReference type="PANTHER" id="PTHR21530">
    <property type="entry name" value="PHEROMONE SHUTDOWN PROTEIN"/>
    <property type="match status" value="1"/>
</dbReference>
<keyword evidence="1" id="KW-0812">Transmembrane</keyword>
<name>D8J4R9_HALJB</name>
<protein>
    <submittedName>
        <fullName evidence="2">TraB family protein</fullName>
    </submittedName>
</protein>
<evidence type="ECO:0000313" key="2">
    <source>
        <dbReference type="EMBL" id="ADJ15536.1"/>
    </source>
</evidence>
<dbReference type="KEGG" id="hje:HacjB3_10765"/>
<evidence type="ECO:0000313" key="5">
    <source>
        <dbReference type="Proteomes" id="UP000011645"/>
    </source>
</evidence>
<reference evidence="2 4" key="1">
    <citation type="journal article" date="2010" name="J. Bacteriol.">
        <title>Complete genome sequence of Halalkalicoccus jeotgali B3(T), an extremely halophilic archaeon.</title>
        <authorList>
            <person name="Roh S.W."/>
            <person name="Nam Y.D."/>
            <person name="Nam S.H."/>
            <person name="Choi S.H."/>
            <person name="Park H.S."/>
            <person name="Bae J.W."/>
        </authorList>
    </citation>
    <scope>NUCLEOTIDE SEQUENCE [LARGE SCALE GENOMIC DNA]</scope>
    <source>
        <strain evidence="2">B3</strain>
        <strain evidence="4">DSM 18796 / CECT 7217 / JCM 14584 / KCTC 4019 / B3</strain>
    </source>
</reference>
<dbReference type="PATRIC" id="fig|795797.18.peg.2152"/>
<dbReference type="OrthoDB" id="185689at2157"/>
<sequence>MTDRQVPQETTAGSVRLVGTAHISADSVTEVEETIERERPDVVAVELDEGRYRQLKGELPDDLDAGDLLRGNTVFQFLAYWMLSYVQTRLGERFDIEPGADMRAAVETAESLGLGVALVDREIQTTIQRFWARMTLLEKLKLVGSLFLGMFGFGAGEEEELDMAELTDADVVTAMMAEFRRFSPGGAEALIDERDAYIAHKLLALREGGHDVIAVVGAGHREGIERYLADPASLPPMASLVGKQTGRRFSIYKAVGYLIAIAFLAFFFLLVMAGAQSDFLLRVFAAWFLFNGVFAFSLAKLAGAHWPSATVGGAIAWMTSINPLLAPGWFAGYVELRYQRVNVADIGTLNEILADEESPITDLFGRLLDVPLFRLIAVVAATNIGSIIATLLFPLVVLPWLAADVGGVGAIADLMVEGARNSAELVWRAVS</sequence>
<keyword evidence="1" id="KW-1133">Transmembrane helix</keyword>
<dbReference type="InterPro" id="IPR005230">
    <property type="entry name" value="TraB_bac"/>
</dbReference>
<feature type="transmembrane region" description="Helical" evidence="1">
    <location>
        <begin position="254"/>
        <end position="273"/>
    </location>
</feature>
<dbReference type="eggNOG" id="arCOG02142">
    <property type="taxonomic scope" value="Archaea"/>
</dbReference>
<dbReference type="PANTHER" id="PTHR21530:SF7">
    <property type="entry name" value="TRAB DOMAIN-CONTAINING PROTEIN"/>
    <property type="match status" value="1"/>
</dbReference>
<keyword evidence="1" id="KW-0472">Membrane</keyword>
<dbReference type="EMBL" id="CP002062">
    <property type="protein sequence ID" value="ADJ15536.1"/>
    <property type="molecule type" value="Genomic_DNA"/>
</dbReference>
<dbReference type="Proteomes" id="UP000000390">
    <property type="component" value="Chromosome"/>
</dbReference>